<dbReference type="Gene3D" id="3.40.50.300">
    <property type="entry name" value="P-loop containing nucleotide triphosphate hydrolases"/>
    <property type="match status" value="1"/>
</dbReference>
<dbReference type="GO" id="GO:0005524">
    <property type="term" value="F:ATP binding"/>
    <property type="evidence" value="ECO:0007669"/>
    <property type="project" value="UniProtKB-KW"/>
</dbReference>
<dbReference type="PROSITE" id="PS50893">
    <property type="entry name" value="ABC_TRANSPORTER_2"/>
    <property type="match status" value="1"/>
</dbReference>
<gene>
    <name evidence="12" type="ORF">CFK39_06840</name>
</gene>
<dbReference type="Pfam" id="PF00005">
    <property type="entry name" value="ABC_tran"/>
    <property type="match status" value="1"/>
</dbReference>
<feature type="transmembrane region" description="Helical" evidence="9">
    <location>
        <begin position="12"/>
        <end position="33"/>
    </location>
</feature>
<dbReference type="InterPro" id="IPR036640">
    <property type="entry name" value="ABC1_TM_sf"/>
</dbReference>
<dbReference type="GO" id="GO:0015421">
    <property type="term" value="F:ABC-type oligopeptide transporter activity"/>
    <property type="evidence" value="ECO:0007669"/>
    <property type="project" value="TreeGrafter"/>
</dbReference>
<keyword evidence="7 9" id="KW-1133">Transmembrane helix</keyword>
<dbReference type="CDD" id="cd18548">
    <property type="entry name" value="ABC_6TM_Tm287_like"/>
    <property type="match status" value="1"/>
</dbReference>
<accession>A0A220UBK6</accession>
<dbReference type="InterPro" id="IPR003439">
    <property type="entry name" value="ABC_transporter-like_ATP-bd"/>
</dbReference>
<feature type="transmembrane region" description="Helical" evidence="9">
    <location>
        <begin position="157"/>
        <end position="176"/>
    </location>
</feature>
<feature type="domain" description="ABC transporter" evidence="10">
    <location>
        <begin position="336"/>
        <end position="579"/>
    </location>
</feature>
<dbReference type="PROSITE" id="PS00211">
    <property type="entry name" value="ABC_TRANSPORTER_1"/>
    <property type="match status" value="1"/>
</dbReference>
<name>A0A220UBK6_9MICO</name>
<dbReference type="GO" id="GO:0016887">
    <property type="term" value="F:ATP hydrolysis activity"/>
    <property type="evidence" value="ECO:0007669"/>
    <property type="project" value="InterPro"/>
</dbReference>
<keyword evidence="4 9" id="KW-0812">Transmembrane</keyword>
<dbReference type="SUPFAM" id="SSF52540">
    <property type="entry name" value="P-loop containing nucleoside triphosphate hydrolases"/>
    <property type="match status" value="1"/>
</dbReference>
<keyword evidence="13" id="KW-1185">Reference proteome</keyword>
<evidence type="ECO:0000259" key="11">
    <source>
        <dbReference type="PROSITE" id="PS50929"/>
    </source>
</evidence>
<feature type="domain" description="ABC transmembrane type-1" evidence="11">
    <location>
        <begin position="18"/>
        <end position="300"/>
    </location>
</feature>
<dbReference type="InterPro" id="IPR003593">
    <property type="entry name" value="AAA+_ATPase"/>
</dbReference>
<dbReference type="GO" id="GO:0005886">
    <property type="term" value="C:plasma membrane"/>
    <property type="evidence" value="ECO:0007669"/>
    <property type="project" value="UniProtKB-SubCell"/>
</dbReference>
<evidence type="ECO:0000256" key="6">
    <source>
        <dbReference type="ARBA" id="ARBA00022840"/>
    </source>
</evidence>
<dbReference type="FunFam" id="1.20.1560.10:FF:000040">
    <property type="entry name" value="Multidrug ABC transporter ATP-binding protein"/>
    <property type="match status" value="1"/>
</dbReference>
<feature type="transmembrane region" description="Helical" evidence="9">
    <location>
        <begin position="237"/>
        <end position="260"/>
    </location>
</feature>
<dbReference type="PANTHER" id="PTHR43394">
    <property type="entry name" value="ATP-DEPENDENT PERMEASE MDL1, MITOCHONDRIAL"/>
    <property type="match status" value="1"/>
</dbReference>
<dbReference type="PANTHER" id="PTHR43394:SF1">
    <property type="entry name" value="ATP-BINDING CASSETTE SUB-FAMILY B MEMBER 10, MITOCHONDRIAL"/>
    <property type="match status" value="1"/>
</dbReference>
<dbReference type="AlphaFoldDB" id="A0A220UBK6"/>
<keyword evidence="8 9" id="KW-0472">Membrane</keyword>
<sequence length="587" mass="63319">MLWTLLRHHLRPYLPHVAAVIVLQLATILATLYLPSLNADIIDNGVATGDTAYIWRVGGVMLIVAMVQVITAIASVWFGARVSMGIGRDIRRSIYTRVGRFSTEEMGRYGAPTLITRATNDVQQVQMLVLMTLNFMVMVPIMSIGGIIMAIREDPGLSWLVWVAVPLLVVIVGLLVTRLMPLFQRMQDNIDSINSVMREQIMGIRVVRAFVREKHETARFESANATLTDTSVRIGRLFVIMGPAIMVVLHLATAAVLWFGGHRVDAGLVQVGALTAFMQYLLQILMAVMMGTFMMMMFPRAIISGRRIQGVLQTRPTLAEPAQPRAVEATAGGATIEFRDVTFAYPGAEAPVLDGVSFTAEAGRTTAIIGSTGAGKTTLVNLIPRLHDASSGQVLIDGVPVTDLARASISAAVGLVPQKPYLFSGTIAHNLRFGDPTADETQLWQALDVAQGTEFVADRATGEGDSAATGLESTVSQGGTNVSGGQRQRLCIARTLVAAPRVYVFDDSFSALDVTTDALVREGLARHTEGATTIIVAQRISTITGADQILVLEEGRIVGRGTHEQLLESSQTYREIVDSQITVGEPA</sequence>
<dbReference type="InterPro" id="IPR039421">
    <property type="entry name" value="Type_1_exporter"/>
</dbReference>
<evidence type="ECO:0000313" key="13">
    <source>
        <dbReference type="Proteomes" id="UP000198398"/>
    </source>
</evidence>
<evidence type="ECO:0000256" key="5">
    <source>
        <dbReference type="ARBA" id="ARBA00022741"/>
    </source>
</evidence>
<keyword evidence="5" id="KW-0547">Nucleotide-binding</keyword>
<proteinExistence type="predicted"/>
<protein>
    <submittedName>
        <fullName evidence="12">Multidrug ABC transporter ATP-binding protein</fullName>
    </submittedName>
</protein>
<evidence type="ECO:0000256" key="1">
    <source>
        <dbReference type="ARBA" id="ARBA00004651"/>
    </source>
</evidence>
<evidence type="ECO:0000256" key="7">
    <source>
        <dbReference type="ARBA" id="ARBA00022989"/>
    </source>
</evidence>
<dbReference type="RefSeq" id="WP_089064839.1">
    <property type="nucleotide sequence ID" value="NZ_CP022316.1"/>
</dbReference>
<organism evidence="12 13">
    <name type="scientific">Brachybacterium avium</name>
    <dbReference type="NCBI Taxonomy" id="2017485"/>
    <lineage>
        <taxon>Bacteria</taxon>
        <taxon>Bacillati</taxon>
        <taxon>Actinomycetota</taxon>
        <taxon>Actinomycetes</taxon>
        <taxon>Micrococcales</taxon>
        <taxon>Dermabacteraceae</taxon>
        <taxon>Brachybacterium</taxon>
    </lineage>
</organism>
<evidence type="ECO:0000259" key="10">
    <source>
        <dbReference type="PROSITE" id="PS50893"/>
    </source>
</evidence>
<keyword evidence="2" id="KW-0813">Transport</keyword>
<dbReference type="InterPro" id="IPR017871">
    <property type="entry name" value="ABC_transporter-like_CS"/>
</dbReference>
<dbReference type="Pfam" id="PF00664">
    <property type="entry name" value="ABC_membrane"/>
    <property type="match status" value="1"/>
</dbReference>
<evidence type="ECO:0000256" key="2">
    <source>
        <dbReference type="ARBA" id="ARBA00022448"/>
    </source>
</evidence>
<evidence type="ECO:0000256" key="9">
    <source>
        <dbReference type="SAM" id="Phobius"/>
    </source>
</evidence>
<feature type="transmembrane region" description="Helical" evidence="9">
    <location>
        <begin position="280"/>
        <end position="298"/>
    </location>
</feature>
<dbReference type="KEGG" id="brv:CFK39_06840"/>
<evidence type="ECO:0000256" key="4">
    <source>
        <dbReference type="ARBA" id="ARBA00022692"/>
    </source>
</evidence>
<dbReference type="EMBL" id="CP022316">
    <property type="protein sequence ID" value="ASK65598.1"/>
    <property type="molecule type" value="Genomic_DNA"/>
</dbReference>
<reference evidence="13" key="1">
    <citation type="submission" date="2017-07" db="EMBL/GenBank/DDBJ databases">
        <title>Brachybacterium sp. VR2415.</title>
        <authorList>
            <person name="Tak E.J."/>
            <person name="Bae J.-W."/>
        </authorList>
    </citation>
    <scope>NUCLEOTIDE SEQUENCE [LARGE SCALE GENOMIC DNA]</scope>
    <source>
        <strain evidence="13">VR2415</strain>
    </source>
</reference>
<evidence type="ECO:0000256" key="3">
    <source>
        <dbReference type="ARBA" id="ARBA00022475"/>
    </source>
</evidence>
<comment type="subcellular location">
    <subcellularLocation>
        <location evidence="1">Cell membrane</location>
        <topology evidence="1">Multi-pass membrane protein</topology>
    </subcellularLocation>
</comment>
<dbReference type="InterPro" id="IPR027417">
    <property type="entry name" value="P-loop_NTPase"/>
</dbReference>
<evidence type="ECO:0000313" key="12">
    <source>
        <dbReference type="EMBL" id="ASK65598.1"/>
    </source>
</evidence>
<dbReference type="FunFam" id="3.40.50.300:FF:000854">
    <property type="entry name" value="Multidrug ABC transporter ATP-binding protein"/>
    <property type="match status" value="1"/>
</dbReference>
<dbReference type="OrthoDB" id="9806127at2"/>
<dbReference type="SUPFAM" id="SSF90123">
    <property type="entry name" value="ABC transporter transmembrane region"/>
    <property type="match status" value="1"/>
</dbReference>
<dbReference type="SMART" id="SM00382">
    <property type="entry name" value="AAA"/>
    <property type="match status" value="1"/>
</dbReference>
<keyword evidence="3" id="KW-1003">Cell membrane</keyword>
<dbReference type="InterPro" id="IPR011527">
    <property type="entry name" value="ABC1_TM_dom"/>
</dbReference>
<dbReference type="PROSITE" id="PS50929">
    <property type="entry name" value="ABC_TM1F"/>
    <property type="match status" value="1"/>
</dbReference>
<dbReference type="Gene3D" id="1.20.1560.10">
    <property type="entry name" value="ABC transporter type 1, transmembrane domain"/>
    <property type="match status" value="1"/>
</dbReference>
<keyword evidence="6 12" id="KW-0067">ATP-binding</keyword>
<feature type="transmembrane region" description="Helical" evidence="9">
    <location>
        <begin position="127"/>
        <end position="151"/>
    </location>
</feature>
<dbReference type="Proteomes" id="UP000198398">
    <property type="component" value="Chromosome"/>
</dbReference>
<evidence type="ECO:0000256" key="8">
    <source>
        <dbReference type="ARBA" id="ARBA00023136"/>
    </source>
</evidence>
<feature type="transmembrane region" description="Helical" evidence="9">
    <location>
        <begin position="53"/>
        <end position="78"/>
    </location>
</feature>